<feature type="compositionally biased region" description="Pro residues" evidence="1">
    <location>
        <begin position="94"/>
        <end position="106"/>
    </location>
</feature>
<feature type="domain" description="Peptidoglycan binding-like" evidence="3">
    <location>
        <begin position="249"/>
        <end position="307"/>
    </location>
</feature>
<accession>A0ABV3LPY7</accession>
<proteinExistence type="predicted"/>
<dbReference type="RefSeq" id="WP_359775297.1">
    <property type="nucleotide sequence ID" value="NZ_JBEYRR010000002.1"/>
</dbReference>
<evidence type="ECO:0000313" key="4">
    <source>
        <dbReference type="EMBL" id="MEW2361524.1"/>
    </source>
</evidence>
<evidence type="ECO:0000259" key="3">
    <source>
        <dbReference type="Pfam" id="PF01471"/>
    </source>
</evidence>
<name>A0ABV3LPY7_9ACTN</name>
<gene>
    <name evidence="4" type="ORF">AB0887_06050</name>
</gene>
<dbReference type="InterPro" id="IPR002477">
    <property type="entry name" value="Peptidoglycan-bd-like"/>
</dbReference>
<protein>
    <submittedName>
        <fullName evidence="4">Peptidoglycan-binding domain-containing protein</fullName>
    </submittedName>
</protein>
<feature type="transmembrane region" description="Helical" evidence="2">
    <location>
        <begin position="126"/>
        <end position="148"/>
    </location>
</feature>
<evidence type="ECO:0000256" key="1">
    <source>
        <dbReference type="SAM" id="MobiDB-lite"/>
    </source>
</evidence>
<feature type="region of interest" description="Disordered" evidence="1">
    <location>
        <begin position="41"/>
        <end position="121"/>
    </location>
</feature>
<feature type="compositionally biased region" description="Low complexity" evidence="1">
    <location>
        <begin position="42"/>
        <end position="55"/>
    </location>
</feature>
<feature type="compositionally biased region" description="Low complexity" evidence="1">
    <location>
        <begin position="223"/>
        <end position="243"/>
    </location>
</feature>
<evidence type="ECO:0000256" key="2">
    <source>
        <dbReference type="SAM" id="Phobius"/>
    </source>
</evidence>
<feature type="region of interest" description="Disordered" evidence="1">
    <location>
        <begin position="152"/>
        <end position="253"/>
    </location>
</feature>
<dbReference type="EMBL" id="JBEYRS010000002">
    <property type="protein sequence ID" value="MEW2361524.1"/>
    <property type="molecule type" value="Genomic_DNA"/>
</dbReference>
<reference evidence="4 5" key="1">
    <citation type="submission" date="2024-06" db="EMBL/GenBank/DDBJ databases">
        <title>The Natural Products Discovery Center: Release of the First 8490 Sequenced Strains for Exploring Actinobacteria Biosynthetic Diversity.</title>
        <authorList>
            <person name="Kalkreuter E."/>
            <person name="Kautsar S.A."/>
            <person name="Yang D."/>
            <person name="Bader C.D."/>
            <person name="Teijaro C.N."/>
            <person name="Fluegel L."/>
            <person name="Davis C.M."/>
            <person name="Simpson J.R."/>
            <person name="Lauterbach L."/>
            <person name="Steele A.D."/>
            <person name="Gui C."/>
            <person name="Meng S."/>
            <person name="Li G."/>
            <person name="Viehrig K."/>
            <person name="Ye F."/>
            <person name="Su P."/>
            <person name="Kiefer A.F."/>
            <person name="Nichols A."/>
            <person name="Cepeda A.J."/>
            <person name="Yan W."/>
            <person name="Fan B."/>
            <person name="Jiang Y."/>
            <person name="Adhikari A."/>
            <person name="Zheng C.-J."/>
            <person name="Schuster L."/>
            <person name="Cowan T.M."/>
            <person name="Smanski M.J."/>
            <person name="Chevrette M.G."/>
            <person name="De Carvalho L.P.S."/>
            <person name="Shen B."/>
        </authorList>
    </citation>
    <scope>NUCLEOTIDE SEQUENCE [LARGE SCALE GENOMIC DNA]</scope>
    <source>
        <strain evidence="4 5">NPDC047833</strain>
    </source>
</reference>
<keyword evidence="2" id="KW-1133">Transmembrane helix</keyword>
<keyword evidence="2" id="KW-0472">Membrane</keyword>
<feature type="region of interest" description="Disordered" evidence="1">
    <location>
        <begin position="290"/>
        <end position="314"/>
    </location>
</feature>
<keyword evidence="5" id="KW-1185">Reference proteome</keyword>
<feature type="compositionally biased region" description="Low complexity" evidence="1">
    <location>
        <begin position="72"/>
        <end position="93"/>
    </location>
</feature>
<organism evidence="4 5">
    <name type="scientific">Streptomyces huasconensis</name>
    <dbReference type="NCBI Taxonomy" id="1854574"/>
    <lineage>
        <taxon>Bacteria</taxon>
        <taxon>Bacillati</taxon>
        <taxon>Actinomycetota</taxon>
        <taxon>Actinomycetes</taxon>
        <taxon>Kitasatosporales</taxon>
        <taxon>Streptomycetaceae</taxon>
        <taxon>Streptomyces</taxon>
    </lineage>
</organism>
<evidence type="ECO:0000313" key="5">
    <source>
        <dbReference type="Proteomes" id="UP001553843"/>
    </source>
</evidence>
<dbReference type="Pfam" id="PF01471">
    <property type="entry name" value="PG_binding_1"/>
    <property type="match status" value="1"/>
</dbReference>
<keyword evidence="2" id="KW-0812">Transmembrane</keyword>
<feature type="compositionally biased region" description="Pro residues" evidence="1">
    <location>
        <begin position="185"/>
        <end position="222"/>
    </location>
</feature>
<dbReference type="InterPro" id="IPR036365">
    <property type="entry name" value="PGBD-like_sf"/>
</dbReference>
<dbReference type="SUPFAM" id="SSF47090">
    <property type="entry name" value="PGBD-like"/>
    <property type="match status" value="1"/>
</dbReference>
<feature type="compositionally biased region" description="Basic and acidic residues" evidence="1">
    <location>
        <begin position="305"/>
        <end position="314"/>
    </location>
</feature>
<dbReference type="InterPro" id="IPR036366">
    <property type="entry name" value="PGBDSf"/>
</dbReference>
<dbReference type="Gene3D" id="1.10.101.10">
    <property type="entry name" value="PGBD-like superfamily/PGBD"/>
    <property type="match status" value="1"/>
</dbReference>
<sequence>MTGHDGRQGGRAQWEGPRCAECGAARAADGSPLCGCARRAADTASRTRSAEAAAAEDFDPLRIRPYVSLPDPEATAPLPRPLAATAFAASPDPTTGPPEHPGPAENPHPAENLTAHRGSARRRRRLLLGGACAVAAVTAGTVFTTGLFSSAADRPTRDRALPGASPAEPAGPTEPAPSSARPSTSPTPRPPTATPRGTTPPPAPTRSAPPPSPSRSSSPPPSTARATGSVDATPPRGPTAAATLSQGDRGPEVAELQGRLAQLYLYVGERDGSYTRQVTAAVLRYQWARGLTSDEPGAYGRQTRRSLESETREP</sequence>
<dbReference type="Proteomes" id="UP001553843">
    <property type="component" value="Unassembled WGS sequence"/>
</dbReference>
<feature type="compositionally biased region" description="Low complexity" evidence="1">
    <location>
        <begin position="161"/>
        <end position="184"/>
    </location>
</feature>
<comment type="caution">
    <text evidence="4">The sequence shown here is derived from an EMBL/GenBank/DDBJ whole genome shotgun (WGS) entry which is preliminary data.</text>
</comment>